<dbReference type="Gene3D" id="1.10.443.10">
    <property type="entry name" value="Intergrase catalytic core"/>
    <property type="match status" value="1"/>
</dbReference>
<proteinExistence type="inferred from homology"/>
<dbReference type="PANTHER" id="PTHR30629">
    <property type="entry name" value="PROPHAGE INTEGRASE"/>
    <property type="match status" value="1"/>
</dbReference>
<dbReference type="InterPro" id="IPR011010">
    <property type="entry name" value="DNA_brk_join_enz"/>
</dbReference>
<comment type="function">
    <text evidence="9">Integrase is necessary for integration of the phage into the host genome by site-specific recombination. In conjunction with excisionase, integrase is also necessary for excision of the prophage from the host genome.</text>
</comment>
<dbReference type="SUPFAM" id="SSF56349">
    <property type="entry name" value="DNA breaking-rejoining enzymes"/>
    <property type="match status" value="1"/>
</dbReference>
<evidence type="ECO:0000256" key="10">
    <source>
        <dbReference type="SAM" id="MobiDB-lite"/>
    </source>
</evidence>
<accession>A0A873WI51</accession>
<organism evidence="12 13">
    <name type="scientific">Burkholderia phage Mica</name>
    <dbReference type="NCBI Taxonomy" id="2767579"/>
    <lineage>
        <taxon>Viruses</taxon>
        <taxon>Duplodnaviria</taxon>
        <taxon>Heunggongvirae</taxon>
        <taxon>Uroviricota</taxon>
        <taxon>Caudoviricetes</taxon>
        <taxon>Micavirus</taxon>
        <taxon>Micavirus Mica</taxon>
    </lineage>
</organism>
<dbReference type="CDD" id="cd00801">
    <property type="entry name" value="INT_P4_C"/>
    <property type="match status" value="1"/>
</dbReference>
<dbReference type="GO" id="GO:0003677">
    <property type="term" value="F:DNA binding"/>
    <property type="evidence" value="ECO:0007669"/>
    <property type="project" value="UniProtKB-KW"/>
</dbReference>
<evidence type="ECO:0000313" key="12">
    <source>
        <dbReference type="EMBL" id="QPB08642.1"/>
    </source>
</evidence>
<dbReference type="GO" id="GO:0075713">
    <property type="term" value="P:establishment of integrated proviral latency"/>
    <property type="evidence" value="ECO:0007669"/>
    <property type="project" value="UniProtKB-KW"/>
</dbReference>
<sequence>MLTKTQIDAAIRDCEGETVLNDGTRQRGEGSLRLRIRKNSAGVNALWFAHWKKGGARGKKQIGRYPDMSLADARTKFADEIRPLVKSSPQPKAAIVNQEIAPTVENLFQQYVAHLKAREAGAAGHIEHVLLLGKYNAADALGRSKLAGEVTPADIRAPLAAAAKRGALRTADILRTYMSSAFGWGMKATNDYTQDVTYDWGIQANPVAAVPRDKRANKQRERALSPDEMAAVWANLTDEGSGDCARLVLLCGQRVQETIKVDGCEVDTKRALWTIPAHKTKGRKKPHVIPLPPQAVEIFSRLKRWHGDGPLFPARTGSKAQRMGFLAVTHHVASLTCCAPFQPRDLRRTWKSRMGDGAGVDRFTRDLIQQHARGDTGGRHYDHSDYLPQMRAAMTKWGKWFDANVVRPAKRIKSQTKSDSENQSREFAEAA</sequence>
<keyword evidence="13" id="KW-1185">Reference proteome</keyword>
<dbReference type="InterPro" id="IPR038488">
    <property type="entry name" value="Integrase_DNA-bd_sf"/>
</dbReference>
<keyword evidence="4" id="KW-0229">DNA integration</keyword>
<evidence type="ECO:0000256" key="4">
    <source>
        <dbReference type="ARBA" id="ARBA00022908"/>
    </source>
</evidence>
<dbReference type="InterPro" id="IPR050808">
    <property type="entry name" value="Phage_Integrase"/>
</dbReference>
<keyword evidence="3" id="KW-0808">Transferase</keyword>
<dbReference type="Gene3D" id="3.30.160.390">
    <property type="entry name" value="Integrase, DNA-binding domain"/>
    <property type="match status" value="1"/>
</dbReference>
<evidence type="ECO:0000259" key="11">
    <source>
        <dbReference type="PROSITE" id="PS51898"/>
    </source>
</evidence>
<dbReference type="EMBL" id="MT701586">
    <property type="protein sequence ID" value="QPB08642.1"/>
    <property type="molecule type" value="Genomic_DNA"/>
</dbReference>
<dbReference type="GO" id="GO:0006310">
    <property type="term" value="P:DNA recombination"/>
    <property type="evidence" value="ECO:0007669"/>
    <property type="project" value="UniProtKB-KW"/>
</dbReference>
<feature type="compositionally biased region" description="Basic and acidic residues" evidence="10">
    <location>
        <begin position="416"/>
        <end position="431"/>
    </location>
</feature>
<evidence type="ECO:0000256" key="3">
    <source>
        <dbReference type="ARBA" id="ARBA00022679"/>
    </source>
</evidence>
<dbReference type="Proteomes" id="UP000663491">
    <property type="component" value="Segment"/>
</dbReference>
<reference evidence="12" key="1">
    <citation type="submission" date="2020-07" db="EMBL/GenBank/DDBJ databases">
        <title>Complete genome sequence of Burkholderia cenocepacia myophage Mica.</title>
        <authorList>
            <person name="Garcia J.A."/>
            <person name="Yao G.W."/>
            <person name="Guadalupe Vizoso-Pinto M."/>
            <person name="Gonzalez C."/>
            <person name="Liu M.L."/>
            <person name="Gill J."/>
        </authorList>
    </citation>
    <scope>NUCLEOTIDE SEQUENCE</scope>
</reference>
<keyword evidence="5" id="KW-0238">DNA-binding</keyword>
<protein>
    <recommendedName>
        <fullName evidence="2">Integrase</fullName>
    </recommendedName>
</protein>
<name>A0A873WI51_9CAUD</name>
<dbReference type="GO" id="GO:0046718">
    <property type="term" value="P:symbiont entry into host cell"/>
    <property type="evidence" value="ECO:0007669"/>
    <property type="project" value="UniProtKB-KW"/>
</dbReference>
<evidence type="ECO:0000256" key="1">
    <source>
        <dbReference type="ARBA" id="ARBA00008857"/>
    </source>
</evidence>
<dbReference type="InterPro" id="IPR013762">
    <property type="entry name" value="Integrase-like_cat_sf"/>
</dbReference>
<evidence type="ECO:0000256" key="6">
    <source>
        <dbReference type="ARBA" id="ARBA00023172"/>
    </source>
</evidence>
<evidence type="ECO:0000256" key="8">
    <source>
        <dbReference type="ARBA" id="ARBA00023296"/>
    </source>
</evidence>
<dbReference type="Pfam" id="PF13356">
    <property type="entry name" value="Arm-DNA-bind_3"/>
    <property type="match status" value="1"/>
</dbReference>
<dbReference type="PROSITE" id="PS51898">
    <property type="entry name" value="TYR_RECOMBINASE"/>
    <property type="match status" value="1"/>
</dbReference>
<evidence type="ECO:0000256" key="2">
    <source>
        <dbReference type="ARBA" id="ARBA00016082"/>
    </source>
</evidence>
<dbReference type="InterPro" id="IPR002104">
    <property type="entry name" value="Integrase_catalytic"/>
</dbReference>
<dbReference type="Gene3D" id="1.10.150.130">
    <property type="match status" value="1"/>
</dbReference>
<dbReference type="GO" id="GO:0016740">
    <property type="term" value="F:transferase activity"/>
    <property type="evidence" value="ECO:0007669"/>
    <property type="project" value="UniProtKB-KW"/>
</dbReference>
<evidence type="ECO:0000313" key="13">
    <source>
        <dbReference type="Proteomes" id="UP000663491"/>
    </source>
</evidence>
<evidence type="ECO:0000256" key="7">
    <source>
        <dbReference type="ARBA" id="ARBA00023195"/>
    </source>
</evidence>
<keyword evidence="7" id="KW-1179">Viral genome integration</keyword>
<dbReference type="GO" id="GO:0044826">
    <property type="term" value="P:viral genome integration into host DNA"/>
    <property type="evidence" value="ECO:0007669"/>
    <property type="project" value="UniProtKB-KW"/>
</dbReference>
<feature type="domain" description="Tyr recombinase" evidence="11">
    <location>
        <begin position="219"/>
        <end position="394"/>
    </location>
</feature>
<evidence type="ECO:0000256" key="5">
    <source>
        <dbReference type="ARBA" id="ARBA00023125"/>
    </source>
</evidence>
<keyword evidence="8" id="KW-1160">Virus entry into host cell</keyword>
<keyword evidence="6" id="KW-0233">DNA recombination</keyword>
<feature type="region of interest" description="Disordered" evidence="10">
    <location>
        <begin position="412"/>
        <end position="431"/>
    </location>
</feature>
<comment type="similarity">
    <text evidence="1">Belongs to the 'phage' integrase family.</text>
</comment>
<dbReference type="PANTHER" id="PTHR30629:SF2">
    <property type="entry name" value="PROPHAGE INTEGRASE INTS-RELATED"/>
    <property type="match status" value="1"/>
</dbReference>
<dbReference type="Pfam" id="PF00589">
    <property type="entry name" value="Phage_integrase"/>
    <property type="match status" value="1"/>
</dbReference>
<evidence type="ECO:0000256" key="9">
    <source>
        <dbReference type="ARBA" id="ARBA00049605"/>
    </source>
</evidence>
<gene>
    <name evidence="12" type="ORF">CPT_Mica_029</name>
</gene>
<dbReference type="GO" id="GO:0015074">
    <property type="term" value="P:DNA integration"/>
    <property type="evidence" value="ECO:0007669"/>
    <property type="project" value="UniProtKB-KW"/>
</dbReference>
<dbReference type="InterPro" id="IPR025166">
    <property type="entry name" value="Integrase_DNA_bind_dom"/>
</dbReference>
<dbReference type="InterPro" id="IPR010998">
    <property type="entry name" value="Integrase_recombinase_N"/>
</dbReference>